<dbReference type="GO" id="GO:0006417">
    <property type="term" value="P:regulation of translation"/>
    <property type="evidence" value="ECO:0007669"/>
    <property type="project" value="UniProtKB-KW"/>
</dbReference>
<gene>
    <name evidence="4" type="ORF">LuPra_03249</name>
</gene>
<dbReference type="STRING" id="1855912.LuPra_03249"/>
<dbReference type="InterPro" id="IPR005872">
    <property type="entry name" value="SUI1_arc_bac"/>
</dbReference>
<dbReference type="PIRSF" id="PIRSF037511">
    <property type="entry name" value="Transl_init_SUI1_pro"/>
    <property type="match status" value="1"/>
</dbReference>
<proteinExistence type="predicted"/>
<feature type="domain" description="SUI1" evidence="3">
    <location>
        <begin position="4"/>
        <end position="64"/>
    </location>
</feature>
<dbReference type="SUPFAM" id="SSF55159">
    <property type="entry name" value="eIF1-like"/>
    <property type="match status" value="1"/>
</dbReference>
<dbReference type="Pfam" id="PF01253">
    <property type="entry name" value="SUI1"/>
    <property type="match status" value="1"/>
</dbReference>
<dbReference type="EMBL" id="CP015136">
    <property type="protein sequence ID" value="AMY10021.1"/>
    <property type="molecule type" value="Genomic_DNA"/>
</dbReference>
<keyword evidence="4" id="KW-0396">Initiation factor</keyword>
<reference evidence="5" key="2">
    <citation type="submission" date="2016-04" db="EMBL/GenBank/DDBJ databases">
        <title>First Complete Genome Sequence of a Subdivision 6 Acidobacterium.</title>
        <authorList>
            <person name="Huang S."/>
            <person name="Vieira S."/>
            <person name="Bunk B."/>
            <person name="Riedel T."/>
            <person name="Sproeer C."/>
            <person name="Overmann J."/>
        </authorList>
    </citation>
    <scope>NUCLEOTIDE SEQUENCE [LARGE SCALE GENOMIC DNA]</scope>
    <source>
        <strain evidence="5">DSM 100886 HEG_-6_39</strain>
    </source>
</reference>
<evidence type="ECO:0000259" key="3">
    <source>
        <dbReference type="PROSITE" id="PS50296"/>
    </source>
</evidence>
<dbReference type="GO" id="GO:0003743">
    <property type="term" value="F:translation initiation factor activity"/>
    <property type="evidence" value="ECO:0007669"/>
    <property type="project" value="UniProtKB-KW"/>
</dbReference>
<dbReference type="AlphaFoldDB" id="A0A143PNJ2"/>
<dbReference type="KEGG" id="abac:LuPra_03249"/>
<keyword evidence="1" id="KW-0810">Translation regulation</keyword>
<dbReference type="InterPro" id="IPR036877">
    <property type="entry name" value="SUI1_dom_sf"/>
</dbReference>
<protein>
    <submittedName>
        <fullName evidence="4">Translation initiation factor Sui1</fullName>
    </submittedName>
</protein>
<dbReference type="InterPro" id="IPR001950">
    <property type="entry name" value="SUI1"/>
</dbReference>
<evidence type="ECO:0000256" key="1">
    <source>
        <dbReference type="ARBA" id="ARBA00022845"/>
    </source>
</evidence>
<organism evidence="4 5">
    <name type="scientific">Luteitalea pratensis</name>
    <dbReference type="NCBI Taxonomy" id="1855912"/>
    <lineage>
        <taxon>Bacteria</taxon>
        <taxon>Pseudomonadati</taxon>
        <taxon>Acidobacteriota</taxon>
        <taxon>Vicinamibacteria</taxon>
        <taxon>Vicinamibacterales</taxon>
        <taxon>Vicinamibacteraceae</taxon>
        <taxon>Luteitalea</taxon>
    </lineage>
</organism>
<evidence type="ECO:0000256" key="2">
    <source>
        <dbReference type="ARBA" id="ARBA00022917"/>
    </source>
</evidence>
<keyword evidence="2" id="KW-0648">Protein biosynthesis</keyword>
<accession>A0A143PNJ2</accession>
<keyword evidence="5" id="KW-1185">Reference proteome</keyword>
<dbReference type="Gene3D" id="3.30.780.10">
    <property type="entry name" value="SUI1-like domain"/>
    <property type="match status" value="1"/>
</dbReference>
<dbReference type="Proteomes" id="UP000076079">
    <property type="component" value="Chromosome"/>
</dbReference>
<reference evidence="4 5" key="1">
    <citation type="journal article" date="2016" name="Genome Announc.">
        <title>First Complete Genome Sequence of a Subdivision 6 Acidobacterium Strain.</title>
        <authorList>
            <person name="Huang S."/>
            <person name="Vieira S."/>
            <person name="Bunk B."/>
            <person name="Riedel T."/>
            <person name="Sproer C."/>
            <person name="Overmann J."/>
        </authorList>
    </citation>
    <scope>NUCLEOTIDE SEQUENCE [LARGE SCALE GENOMIC DNA]</scope>
    <source>
        <strain evidence="5">DSM 100886 HEG_-6_39</strain>
    </source>
</reference>
<sequence>MEKKGRGGKTMTVVDGLPRNSAFLKDLCAELRRLCGTGGAVEDGAIELQGDLRERLRPHLTTRGFIVKG</sequence>
<dbReference type="CDD" id="cd11567">
    <property type="entry name" value="YciH_like"/>
    <property type="match status" value="1"/>
</dbReference>
<evidence type="ECO:0000313" key="4">
    <source>
        <dbReference type="EMBL" id="AMY10021.1"/>
    </source>
</evidence>
<name>A0A143PNJ2_LUTPR</name>
<evidence type="ECO:0000313" key="5">
    <source>
        <dbReference type="Proteomes" id="UP000076079"/>
    </source>
</evidence>
<dbReference type="PROSITE" id="PS50296">
    <property type="entry name" value="SUI1"/>
    <property type="match status" value="1"/>
</dbReference>